<feature type="compositionally biased region" description="Low complexity" evidence="1">
    <location>
        <begin position="1"/>
        <end position="14"/>
    </location>
</feature>
<evidence type="ECO:0000256" key="1">
    <source>
        <dbReference type="SAM" id="MobiDB-lite"/>
    </source>
</evidence>
<protein>
    <submittedName>
        <fullName evidence="2">Uncharacterized protein</fullName>
    </submittedName>
</protein>
<gene>
    <name evidence="2" type="ORF">Air01nite_05790</name>
</gene>
<comment type="caution">
    <text evidence="2">The sequence shown here is derived from an EMBL/GenBank/DDBJ whole genome shotgun (WGS) entry which is preliminary data.</text>
</comment>
<keyword evidence="3" id="KW-1185">Reference proteome</keyword>
<sequence>MYASASAISTATSTVARPVSRRGCGAAVRRALLVAAAVPARRAAGRVALRGVLAARAVPTAVGSRAVDLADPRPVEPRAALPVGRREGP</sequence>
<evidence type="ECO:0000313" key="2">
    <source>
        <dbReference type="EMBL" id="GIF54484.1"/>
    </source>
</evidence>
<dbReference type="Proteomes" id="UP000624325">
    <property type="component" value="Unassembled WGS sequence"/>
</dbReference>
<reference evidence="2 3" key="1">
    <citation type="submission" date="2021-01" db="EMBL/GenBank/DDBJ databases">
        <title>Whole genome shotgun sequence of Asanoa iriomotensis NBRC 100142.</title>
        <authorList>
            <person name="Komaki H."/>
            <person name="Tamura T."/>
        </authorList>
    </citation>
    <scope>NUCLEOTIDE SEQUENCE [LARGE SCALE GENOMIC DNA]</scope>
    <source>
        <strain evidence="2 3">NBRC 100142</strain>
    </source>
</reference>
<feature type="region of interest" description="Disordered" evidence="1">
    <location>
        <begin position="1"/>
        <end position="20"/>
    </location>
</feature>
<accession>A0ABQ4BVC1</accession>
<proteinExistence type="predicted"/>
<name>A0ABQ4BVC1_9ACTN</name>
<dbReference type="EMBL" id="BONC01000002">
    <property type="protein sequence ID" value="GIF54484.1"/>
    <property type="molecule type" value="Genomic_DNA"/>
</dbReference>
<evidence type="ECO:0000313" key="3">
    <source>
        <dbReference type="Proteomes" id="UP000624325"/>
    </source>
</evidence>
<organism evidence="2 3">
    <name type="scientific">Asanoa iriomotensis</name>
    <dbReference type="NCBI Taxonomy" id="234613"/>
    <lineage>
        <taxon>Bacteria</taxon>
        <taxon>Bacillati</taxon>
        <taxon>Actinomycetota</taxon>
        <taxon>Actinomycetes</taxon>
        <taxon>Micromonosporales</taxon>
        <taxon>Micromonosporaceae</taxon>
        <taxon>Asanoa</taxon>
    </lineage>
</organism>